<evidence type="ECO:0000313" key="14">
    <source>
        <dbReference type="EMBL" id="ABW01798.1"/>
    </source>
</evidence>
<dbReference type="Pfam" id="PF08544">
    <property type="entry name" value="GHMP_kinases_C"/>
    <property type="match status" value="1"/>
</dbReference>
<dbReference type="PRINTS" id="PR00959">
    <property type="entry name" value="MEVGALKINASE"/>
</dbReference>
<dbReference type="GO" id="GO:0004496">
    <property type="term" value="F:mevalonate kinase activity"/>
    <property type="evidence" value="ECO:0007669"/>
    <property type="project" value="UniProtKB-UniRule"/>
</dbReference>
<protein>
    <recommendedName>
        <fullName evidence="11">Mevalonate kinase</fullName>
        <shortName evidence="11">MK</shortName>
        <shortName evidence="11">MVK</shortName>
        <ecNumber evidence="11">2.7.1.36</ecNumber>
    </recommendedName>
</protein>
<dbReference type="Gene3D" id="3.30.230.10">
    <property type="match status" value="1"/>
</dbReference>
<keyword evidence="4 11" id="KW-0547">Nucleotide-binding</keyword>
<evidence type="ECO:0000256" key="2">
    <source>
        <dbReference type="ARBA" id="ARBA00022516"/>
    </source>
</evidence>
<keyword evidence="1 11" id="KW-0963">Cytoplasm</keyword>
<comment type="catalytic activity">
    <reaction evidence="11">
        <text>(R)-mevalonate + ATP = (R)-5-phosphomevalonate + ADP + H(+)</text>
        <dbReference type="Rhea" id="RHEA:17065"/>
        <dbReference type="ChEBI" id="CHEBI:15378"/>
        <dbReference type="ChEBI" id="CHEBI:30616"/>
        <dbReference type="ChEBI" id="CHEBI:36464"/>
        <dbReference type="ChEBI" id="CHEBI:58146"/>
        <dbReference type="ChEBI" id="CHEBI:456216"/>
        <dbReference type="EC" id="2.7.1.36"/>
    </reaction>
</comment>
<gene>
    <name evidence="11" type="primary">mvk</name>
    <name evidence="14" type="ordered locus">Cmaq_0966</name>
</gene>
<dbReference type="InterPro" id="IPR006204">
    <property type="entry name" value="GHMP_kinase_N_dom"/>
</dbReference>
<dbReference type="PANTHER" id="PTHR43290">
    <property type="entry name" value="MEVALONATE KINASE"/>
    <property type="match status" value="1"/>
</dbReference>
<dbReference type="GO" id="GO:0019287">
    <property type="term" value="P:isopentenyl diphosphate biosynthetic process, mevalonate pathway"/>
    <property type="evidence" value="ECO:0007669"/>
    <property type="project" value="UniProtKB-UniRule"/>
</dbReference>
<dbReference type="NCBIfam" id="TIGR00549">
    <property type="entry name" value="mevalon_kin"/>
    <property type="match status" value="1"/>
</dbReference>
<feature type="active site" description="Proton acceptor" evidence="11">
    <location>
        <position position="167"/>
    </location>
</feature>
<accession>A8MDE2</accession>
<evidence type="ECO:0000313" key="15">
    <source>
        <dbReference type="Proteomes" id="UP000001137"/>
    </source>
</evidence>
<comment type="similarity">
    <text evidence="11">Belongs to the GHMP kinase family. Mevalonate kinase subfamily.</text>
</comment>
<comment type="cofactor">
    <cofactor evidence="11">
        <name>Mg(2+)</name>
        <dbReference type="ChEBI" id="CHEBI:18420"/>
    </cofactor>
</comment>
<evidence type="ECO:0000256" key="9">
    <source>
        <dbReference type="ARBA" id="ARBA00023229"/>
    </source>
</evidence>
<dbReference type="SUPFAM" id="SSF55060">
    <property type="entry name" value="GHMP Kinase, C-terminal domain"/>
    <property type="match status" value="1"/>
</dbReference>
<keyword evidence="2 11" id="KW-0444">Lipid biosynthesis</keyword>
<evidence type="ECO:0000256" key="11">
    <source>
        <dbReference type="HAMAP-Rule" id="MF_00217"/>
    </source>
</evidence>
<dbReference type="HAMAP" id="MF_00217">
    <property type="entry name" value="Mevalonate_kinase"/>
    <property type="match status" value="1"/>
</dbReference>
<dbReference type="STRING" id="397948.Cmaq_0966"/>
<evidence type="ECO:0000256" key="7">
    <source>
        <dbReference type="ARBA" id="ARBA00022842"/>
    </source>
</evidence>
<keyword evidence="5 11" id="KW-0418">Kinase</keyword>
<sequence length="336" mass="34633">MLMGALKVTATAPGVVKLFGEHAVVYGRPAIAMAINKGIKVTVEEGGGDSLTILAKDLAVKGVAIRVTGNSIEGSVIDDSQLSRLASYALTALRIMTEKYGGDLRGIRVIIESQLPIGAGLATSAAVSVAAAAAYARLINVKLSKEDIAKIGHSVELTVQGAASPMDTATSSMGGVMYIKPGVELRKLSTSLKMPLVVGYVERELTTGELVKRVKALYNKHPRVVEGIIDSIGAIVDEAVTALSGGDYVALGELMNINQGLLEALGVSNHRLSNIIYMARKAGALGAKLSGGGGGGAMIALAPGVEDKVAVAVELAGGEVILIDVNYEGVHVEDYS</sequence>
<feature type="domain" description="GHMP kinase N-terminal" evidence="12">
    <location>
        <begin position="88"/>
        <end position="175"/>
    </location>
</feature>
<comment type="caution">
    <text evidence="11">Lacks conserved residue(s) required for the propagation of feature annotation.</text>
</comment>
<comment type="subunit">
    <text evidence="11">Homodimer.</text>
</comment>
<evidence type="ECO:0000259" key="13">
    <source>
        <dbReference type="Pfam" id="PF08544"/>
    </source>
</evidence>
<dbReference type="KEGG" id="cma:Cmaq_0966"/>
<evidence type="ECO:0000256" key="10">
    <source>
        <dbReference type="ARBA" id="ARBA00029438"/>
    </source>
</evidence>
<evidence type="ECO:0000256" key="6">
    <source>
        <dbReference type="ARBA" id="ARBA00022840"/>
    </source>
</evidence>
<keyword evidence="15" id="KW-1185">Reference proteome</keyword>
<keyword evidence="7 11" id="KW-0460">Magnesium</keyword>
<keyword evidence="8 11" id="KW-0443">Lipid metabolism</keyword>
<comment type="subcellular location">
    <subcellularLocation>
        <location evidence="11">Cytoplasm</location>
    </subcellularLocation>
</comment>
<keyword evidence="3 11" id="KW-0808">Transferase</keyword>
<dbReference type="SUPFAM" id="SSF54211">
    <property type="entry name" value="Ribosomal protein S5 domain 2-like"/>
    <property type="match status" value="1"/>
</dbReference>
<dbReference type="InterPro" id="IPR014721">
    <property type="entry name" value="Ribsml_uS5_D2-typ_fold_subgr"/>
</dbReference>
<evidence type="ECO:0000256" key="8">
    <source>
        <dbReference type="ARBA" id="ARBA00023098"/>
    </source>
</evidence>
<dbReference type="GO" id="GO:0005829">
    <property type="term" value="C:cytosol"/>
    <property type="evidence" value="ECO:0007669"/>
    <property type="project" value="TreeGrafter"/>
</dbReference>
<proteinExistence type="inferred from homology"/>
<dbReference type="GO" id="GO:0000287">
    <property type="term" value="F:magnesium ion binding"/>
    <property type="evidence" value="ECO:0007669"/>
    <property type="project" value="UniProtKB-UniRule"/>
</dbReference>
<dbReference type="PANTHER" id="PTHR43290:SF2">
    <property type="entry name" value="MEVALONATE KINASE"/>
    <property type="match status" value="1"/>
</dbReference>
<evidence type="ECO:0000256" key="3">
    <source>
        <dbReference type="ARBA" id="ARBA00022679"/>
    </source>
</evidence>
<evidence type="ECO:0000256" key="5">
    <source>
        <dbReference type="ARBA" id="ARBA00022777"/>
    </source>
</evidence>
<reference evidence="14 15" key="1">
    <citation type="submission" date="2007-10" db="EMBL/GenBank/DDBJ databases">
        <title>Complete sequence of Caldivirga maquilingensis IC-167.</title>
        <authorList>
            <consortium name="US DOE Joint Genome Institute"/>
            <person name="Copeland A."/>
            <person name="Lucas S."/>
            <person name="Lapidus A."/>
            <person name="Barry K."/>
            <person name="Glavina del Rio T."/>
            <person name="Dalin E."/>
            <person name="Tice H."/>
            <person name="Pitluck S."/>
            <person name="Saunders E."/>
            <person name="Brettin T."/>
            <person name="Bruce D."/>
            <person name="Detter J.C."/>
            <person name="Han C."/>
            <person name="Schmutz J."/>
            <person name="Larimer F."/>
            <person name="Land M."/>
            <person name="Hauser L."/>
            <person name="Kyrpides N."/>
            <person name="Ivanova N."/>
            <person name="Biddle J.F."/>
            <person name="Zhang Z."/>
            <person name="Fitz-Gibbon S.T."/>
            <person name="Lowe T.M."/>
            <person name="Saltikov C."/>
            <person name="House C.H."/>
            <person name="Richardson P."/>
        </authorList>
    </citation>
    <scope>NUCLEOTIDE SEQUENCE [LARGE SCALE GENOMIC DNA]</scope>
    <source>
        <strain evidence="15">ATCC 700844 / DSM 13496 / JCM 10307 / IC-167</strain>
    </source>
</reference>
<dbReference type="InterPro" id="IPR013750">
    <property type="entry name" value="GHMP_kinase_C_dom"/>
</dbReference>
<dbReference type="EMBL" id="CP000852">
    <property type="protein sequence ID" value="ABW01798.1"/>
    <property type="molecule type" value="Genomic_DNA"/>
</dbReference>
<comment type="pathway">
    <text evidence="10 11">Isoprenoid biosynthesis; isopentenyl diphosphate biosynthesis via mevalonate pathway; isopentenyl diphosphate from (R)-mevalonate: step 1/3.</text>
</comment>
<name>A8MDE2_CALMQ</name>
<dbReference type="InterPro" id="IPR006205">
    <property type="entry name" value="Mev_gal_kin"/>
</dbReference>
<dbReference type="HOGENOM" id="CLU_017814_0_0_2"/>
<dbReference type="UniPathway" id="UPA00057">
    <property type="reaction ID" value="UER00098"/>
</dbReference>
<dbReference type="InterPro" id="IPR022937">
    <property type="entry name" value="Mevalonate_kinase_arc"/>
</dbReference>
<keyword evidence="6 11" id="KW-0067">ATP-binding</keyword>
<dbReference type="Proteomes" id="UP000001137">
    <property type="component" value="Chromosome"/>
</dbReference>
<evidence type="ECO:0000256" key="1">
    <source>
        <dbReference type="ARBA" id="ARBA00022490"/>
    </source>
</evidence>
<dbReference type="InterPro" id="IPR036554">
    <property type="entry name" value="GHMP_kinase_C_sf"/>
</dbReference>
<dbReference type="Pfam" id="PF00288">
    <property type="entry name" value="GHMP_kinases_N"/>
    <property type="match status" value="1"/>
</dbReference>
<dbReference type="Gene3D" id="3.30.70.890">
    <property type="entry name" value="GHMP kinase, C-terminal domain"/>
    <property type="match status" value="1"/>
</dbReference>
<keyword evidence="9 11" id="KW-0414">Isoprene biosynthesis</keyword>
<dbReference type="GO" id="GO:0005524">
    <property type="term" value="F:ATP binding"/>
    <property type="evidence" value="ECO:0007669"/>
    <property type="project" value="UniProtKB-UniRule"/>
</dbReference>
<feature type="domain" description="GHMP kinase C-terminal" evidence="13">
    <location>
        <begin position="241"/>
        <end position="312"/>
    </location>
</feature>
<dbReference type="AlphaFoldDB" id="A8MDE2"/>
<evidence type="ECO:0000259" key="12">
    <source>
        <dbReference type="Pfam" id="PF00288"/>
    </source>
</evidence>
<dbReference type="EC" id="2.7.1.36" evidence="11"/>
<organism evidence="14 15">
    <name type="scientific">Caldivirga maquilingensis (strain ATCC 700844 / DSM 13496 / JCM 10307 / IC-167)</name>
    <dbReference type="NCBI Taxonomy" id="397948"/>
    <lineage>
        <taxon>Archaea</taxon>
        <taxon>Thermoproteota</taxon>
        <taxon>Thermoprotei</taxon>
        <taxon>Thermoproteales</taxon>
        <taxon>Thermoproteaceae</taxon>
        <taxon>Caldivirga</taxon>
    </lineage>
</organism>
<dbReference type="eggNOG" id="arCOG01028">
    <property type="taxonomic scope" value="Archaea"/>
</dbReference>
<comment type="function">
    <text evidence="11">Catalyzes the phosphorylation of (R)-mevalonate (MVA) to (R)-mevalonate 5-phosphate (MVAP). Functions in the mevalonate (MVA) pathway leading to isopentenyl diphosphate (IPP), a key precursor for the biosynthesis of isoprenoid compounds such as archaeal membrane lipids.</text>
</comment>
<evidence type="ECO:0000256" key="4">
    <source>
        <dbReference type="ARBA" id="ARBA00022741"/>
    </source>
</evidence>
<dbReference type="InterPro" id="IPR020568">
    <property type="entry name" value="Ribosomal_Su5_D2-typ_SF"/>
</dbReference>